<dbReference type="GO" id="GO:0016042">
    <property type="term" value="P:lipid catabolic process"/>
    <property type="evidence" value="ECO:0007669"/>
    <property type="project" value="UniProtKB-KW"/>
</dbReference>
<keyword evidence="3" id="KW-0964">Secreted</keyword>
<dbReference type="Proteomes" id="UP000536381">
    <property type="component" value="Unassembled WGS sequence"/>
</dbReference>
<comment type="caution">
    <text evidence="9">The sequence shown here is derived from an EMBL/GenBank/DDBJ whole genome shotgun (WGS) entry which is preliminary data.</text>
</comment>
<evidence type="ECO:0000259" key="8">
    <source>
        <dbReference type="Pfam" id="PF00151"/>
    </source>
</evidence>
<dbReference type="PANTHER" id="PTHR11610:SF165">
    <property type="entry name" value="PANCREATIC LIPASE-RELATED PROTEIN 2"/>
    <property type="match status" value="1"/>
</dbReference>
<comment type="subcellular location">
    <subcellularLocation>
        <location evidence="1">Secreted</location>
    </subcellularLocation>
</comment>
<dbReference type="InterPro" id="IPR029058">
    <property type="entry name" value="AB_hydrolase_fold"/>
</dbReference>
<dbReference type="OrthoDB" id="199913at2759"/>
<evidence type="ECO:0000256" key="7">
    <source>
        <dbReference type="RuleBase" id="RU004262"/>
    </source>
</evidence>
<accession>A0A7L2I2G5</accession>
<evidence type="ECO:0000256" key="6">
    <source>
        <dbReference type="ARBA" id="ARBA00023098"/>
    </source>
</evidence>
<protein>
    <submittedName>
        <fullName evidence="9">LIPR1 protein</fullName>
    </submittedName>
</protein>
<evidence type="ECO:0000313" key="9">
    <source>
        <dbReference type="EMBL" id="NXR05764.1"/>
    </source>
</evidence>
<feature type="non-terminal residue" evidence="9">
    <location>
        <position position="107"/>
    </location>
</feature>
<reference evidence="9 10" key="1">
    <citation type="submission" date="2019-09" db="EMBL/GenBank/DDBJ databases">
        <title>Bird 10,000 Genomes (B10K) Project - Family phase.</title>
        <authorList>
            <person name="Zhang G."/>
        </authorList>
    </citation>
    <scope>NUCLEOTIDE SEQUENCE [LARGE SCALE GENOMIC DNA]</scope>
    <source>
        <strain evidence="9">B10K-DU-001-42</strain>
        <tissue evidence="9">Muscle</tissue>
    </source>
</reference>
<gene>
    <name evidence="9" type="primary">Pnliprp1_0</name>
    <name evidence="9" type="ORF">SEMFRA_R08561</name>
</gene>
<evidence type="ECO:0000313" key="10">
    <source>
        <dbReference type="Proteomes" id="UP000536381"/>
    </source>
</evidence>
<dbReference type="PRINTS" id="PR00821">
    <property type="entry name" value="TAGLIPASE"/>
</dbReference>
<evidence type="ECO:0000256" key="3">
    <source>
        <dbReference type="ARBA" id="ARBA00022525"/>
    </source>
</evidence>
<evidence type="ECO:0000256" key="4">
    <source>
        <dbReference type="ARBA" id="ARBA00022801"/>
    </source>
</evidence>
<dbReference type="SUPFAM" id="SSF53474">
    <property type="entry name" value="alpha/beta-Hydrolases"/>
    <property type="match status" value="1"/>
</dbReference>
<dbReference type="EMBL" id="VWYK01002095">
    <property type="protein sequence ID" value="NXR05764.1"/>
    <property type="molecule type" value="Genomic_DNA"/>
</dbReference>
<dbReference type="InterPro" id="IPR000734">
    <property type="entry name" value="TAG_lipase"/>
</dbReference>
<feature type="non-terminal residue" evidence="9">
    <location>
        <position position="1"/>
    </location>
</feature>
<name>A0A7L2I2G5_9PICI</name>
<dbReference type="Pfam" id="PF00151">
    <property type="entry name" value="Lipase"/>
    <property type="match status" value="1"/>
</dbReference>
<feature type="domain" description="Lipase" evidence="8">
    <location>
        <begin position="1"/>
        <end position="107"/>
    </location>
</feature>
<dbReference type="GO" id="GO:0005615">
    <property type="term" value="C:extracellular space"/>
    <property type="evidence" value="ECO:0007669"/>
    <property type="project" value="TreeGrafter"/>
</dbReference>
<organism evidence="9 10">
    <name type="scientific">Semnornis frantzii</name>
    <dbReference type="NCBI Taxonomy" id="91796"/>
    <lineage>
        <taxon>Eukaryota</taxon>
        <taxon>Metazoa</taxon>
        <taxon>Chordata</taxon>
        <taxon>Craniata</taxon>
        <taxon>Vertebrata</taxon>
        <taxon>Euteleostomi</taxon>
        <taxon>Archelosauria</taxon>
        <taxon>Archosauria</taxon>
        <taxon>Dinosauria</taxon>
        <taxon>Saurischia</taxon>
        <taxon>Theropoda</taxon>
        <taxon>Coelurosauria</taxon>
        <taxon>Aves</taxon>
        <taxon>Neognathae</taxon>
        <taxon>Neoaves</taxon>
        <taxon>Telluraves</taxon>
        <taxon>Coraciimorphae</taxon>
        <taxon>Piciformes</taxon>
        <taxon>Ramphastidae</taxon>
        <taxon>Semnornis</taxon>
    </lineage>
</organism>
<dbReference type="AlphaFoldDB" id="A0A7L2I2G5"/>
<evidence type="ECO:0000256" key="2">
    <source>
        <dbReference type="ARBA" id="ARBA00010701"/>
    </source>
</evidence>
<dbReference type="GO" id="GO:0004465">
    <property type="term" value="F:lipoprotein lipase activity"/>
    <property type="evidence" value="ECO:0007669"/>
    <property type="project" value="TreeGrafter"/>
</dbReference>
<keyword evidence="4" id="KW-0378">Hydrolase</keyword>
<keyword evidence="5" id="KW-0442">Lipid degradation</keyword>
<keyword evidence="6" id="KW-0443">Lipid metabolism</keyword>
<proteinExistence type="inferred from homology"/>
<evidence type="ECO:0000256" key="5">
    <source>
        <dbReference type="ARBA" id="ARBA00022963"/>
    </source>
</evidence>
<evidence type="ECO:0000256" key="1">
    <source>
        <dbReference type="ARBA" id="ARBA00004613"/>
    </source>
</evidence>
<dbReference type="InterPro" id="IPR013818">
    <property type="entry name" value="Lipase"/>
</dbReference>
<dbReference type="PANTHER" id="PTHR11610">
    <property type="entry name" value="LIPASE"/>
    <property type="match status" value="1"/>
</dbReference>
<dbReference type="Gene3D" id="3.40.50.1820">
    <property type="entry name" value="alpha/beta hydrolase"/>
    <property type="match status" value="1"/>
</dbReference>
<keyword evidence="10" id="KW-1185">Reference proteome</keyword>
<sequence length="107" mass="11669">EDVNCFCVDWSKGSRCQYTQASNNIRVVGAEIAYFVDVLMEKYGYSPANVHIIGHSLGAHAAGEAGKRRPGIGRITGLDPAQPYFQGTPVEVRLDKSDADFVDVIHT</sequence>
<comment type="similarity">
    <text evidence="2 7">Belongs to the AB hydrolase superfamily. Lipase family.</text>
</comment>